<protein>
    <submittedName>
        <fullName evidence="1">Uncharacterized protein</fullName>
    </submittedName>
</protein>
<dbReference type="EMBL" id="CAWUFR010000023">
    <property type="protein sequence ID" value="CAK6955972.1"/>
    <property type="molecule type" value="Genomic_DNA"/>
</dbReference>
<accession>A0AAV1N8V5</accession>
<evidence type="ECO:0000313" key="2">
    <source>
        <dbReference type="Proteomes" id="UP001314229"/>
    </source>
</evidence>
<organism evidence="1 2">
    <name type="scientific">Scomber scombrus</name>
    <name type="common">Atlantic mackerel</name>
    <name type="synonym">Scomber vernalis</name>
    <dbReference type="NCBI Taxonomy" id="13677"/>
    <lineage>
        <taxon>Eukaryota</taxon>
        <taxon>Metazoa</taxon>
        <taxon>Chordata</taxon>
        <taxon>Craniata</taxon>
        <taxon>Vertebrata</taxon>
        <taxon>Euteleostomi</taxon>
        <taxon>Actinopterygii</taxon>
        <taxon>Neopterygii</taxon>
        <taxon>Teleostei</taxon>
        <taxon>Neoteleostei</taxon>
        <taxon>Acanthomorphata</taxon>
        <taxon>Pelagiaria</taxon>
        <taxon>Scombriformes</taxon>
        <taxon>Scombridae</taxon>
        <taxon>Scomber</taxon>
    </lineage>
</organism>
<proteinExistence type="predicted"/>
<sequence>MSVYVCMCVCVRVFEGNINVSVFLLEDNFLLELHKSILKLLQMQNRSCTVASGMKTVGHVLQAHGISAAKDRLLNIMDDQRESLASIYDFQNTEDRSM</sequence>
<name>A0AAV1N8V5_SCOSC</name>
<keyword evidence="2" id="KW-1185">Reference proteome</keyword>
<dbReference type="AlphaFoldDB" id="A0AAV1N8V5"/>
<gene>
    <name evidence="1" type="ORF">FSCOSCO3_A022349</name>
</gene>
<reference evidence="1 2" key="1">
    <citation type="submission" date="2024-01" db="EMBL/GenBank/DDBJ databases">
        <authorList>
            <person name="Alioto T."/>
            <person name="Alioto T."/>
            <person name="Gomez Garrido J."/>
        </authorList>
    </citation>
    <scope>NUCLEOTIDE SEQUENCE [LARGE SCALE GENOMIC DNA]</scope>
</reference>
<dbReference type="Proteomes" id="UP001314229">
    <property type="component" value="Unassembled WGS sequence"/>
</dbReference>
<evidence type="ECO:0000313" key="1">
    <source>
        <dbReference type="EMBL" id="CAK6955972.1"/>
    </source>
</evidence>
<comment type="caution">
    <text evidence="1">The sequence shown here is derived from an EMBL/GenBank/DDBJ whole genome shotgun (WGS) entry which is preliminary data.</text>
</comment>